<feature type="binding site" evidence="16">
    <location>
        <position position="63"/>
    </location>
    <ligand>
        <name>Zn(2+)</name>
        <dbReference type="ChEBI" id="CHEBI:29105"/>
        <note>catalytic</note>
    </ligand>
</feature>
<feature type="binding site" evidence="16">
    <location>
        <position position="159"/>
    </location>
    <ligand>
        <name>Zn(2+)</name>
        <dbReference type="ChEBI" id="CHEBI:29105"/>
        <note>catalytic</note>
    </ligand>
</feature>
<feature type="binding site" evidence="16">
    <location>
        <position position="67"/>
    </location>
    <ligand>
        <name>Zn(2+)</name>
        <dbReference type="ChEBI" id="CHEBI:29105"/>
        <note>catalytic</note>
    </ligand>
</feature>
<dbReference type="Pfam" id="PF00571">
    <property type="entry name" value="CBS"/>
    <property type="match status" value="1"/>
</dbReference>
<feature type="domain" description="CBS" evidence="17">
    <location>
        <begin position="318"/>
        <end position="363"/>
    </location>
</feature>
<reference evidence="19" key="1">
    <citation type="submission" date="2016-09" db="EMBL/GenBank/DDBJ databases">
        <title>Draft genome of thermotolerant cyanobacterium Desertifilum sp. strain IPPAS B-1220.</title>
        <authorList>
            <person name="Sinetova M.A."/>
            <person name="Bolakhan K."/>
            <person name="Zayadan B.K."/>
            <person name="Mironov K.S."/>
            <person name="Ustinova V."/>
            <person name="Kupriyanova E.V."/>
            <person name="Sidorov R.A."/>
            <person name="Skrypnik A.N."/>
            <person name="Gogoleva N.E."/>
            <person name="Gogolev Y.V."/>
            <person name="Los D.A."/>
        </authorList>
    </citation>
    <scope>NUCLEOTIDE SEQUENCE [LARGE SCALE GENOMIC DNA]</scope>
    <source>
        <strain evidence="19">IPPAS B-1220</strain>
    </source>
</reference>
<comment type="cofactor">
    <cofactor evidence="14 16">
        <name>Zn(2+)</name>
        <dbReference type="ChEBI" id="CHEBI:29105"/>
    </cofactor>
    <text evidence="14 16">Binds 1 zinc ion per subunit.</text>
</comment>
<keyword evidence="13 14" id="KW-0472">Membrane</keyword>
<keyword evidence="3 14" id="KW-1003">Cell membrane</keyword>
<feature type="transmembrane region" description="Helical" evidence="14">
    <location>
        <begin position="136"/>
        <end position="158"/>
    </location>
</feature>
<dbReference type="Gene3D" id="3.10.580.10">
    <property type="entry name" value="CBS-domain"/>
    <property type="match status" value="1"/>
</dbReference>
<feature type="active site" evidence="15">
    <location>
        <position position="64"/>
    </location>
</feature>
<dbReference type="OrthoDB" id="166377at2"/>
<keyword evidence="11 14" id="KW-0482">Metalloprotease</keyword>
<feature type="transmembrane region" description="Helical" evidence="14">
    <location>
        <begin position="74"/>
        <end position="92"/>
    </location>
</feature>
<evidence type="ECO:0000256" key="9">
    <source>
        <dbReference type="ARBA" id="ARBA00022833"/>
    </source>
</evidence>
<evidence type="ECO:0000256" key="3">
    <source>
        <dbReference type="ARBA" id="ARBA00022475"/>
    </source>
</evidence>
<evidence type="ECO:0000256" key="14">
    <source>
        <dbReference type="PIRNR" id="PIRNR006404"/>
    </source>
</evidence>
<dbReference type="InterPro" id="IPR016483">
    <property type="entry name" value="UCP006404_Pept_M50_CBS"/>
</dbReference>
<dbReference type="STRING" id="1781255.BH720_02235"/>
<keyword evidence="12" id="KW-0129">CBS domain</keyword>
<feature type="transmembrane region" description="Helical" evidence="14">
    <location>
        <begin position="207"/>
        <end position="228"/>
    </location>
</feature>
<sequence length="398" mass="43486">MQSAWRIGSLFGIPLLIDLSWFLILILVSVINALDFATKWGPIVGASMGLVMALLLFGSVLLHELGHSLVARSQGIPVNSITLFLFGGVAAIDRESRTPGEALQVAIAGPLVSLSLAGLLRLVALALPQSALLYDLAMYLSTLNLVVALFNLIPGLPLDGGQILKSAIWKFTGNRFQAVRWAARIGQCLGGLAIACGILLDLLTEELFSGFWMALLGWFCLRNALFYYRTANIQETLLNLTAQTAMNRNVRTIEAEMTLSEFAQFYLQEADPARDYFVTKAGRYRGRISLDAWREVERSQWDLTAVESLVPEPLAGGTILEKSSLLEAINALEGHCINNLVVLNAMESPVGTLNRRDILKAVVQALNLSVSEGQIQQVHEQGQYPPNLQLQAIARSTL</sequence>
<organism evidence="19">
    <name type="scientific">Desertifilum tharense IPPAS B-1220</name>
    <dbReference type="NCBI Taxonomy" id="1781255"/>
    <lineage>
        <taxon>Bacteria</taxon>
        <taxon>Bacillati</taxon>
        <taxon>Cyanobacteriota</taxon>
        <taxon>Cyanophyceae</taxon>
        <taxon>Desertifilales</taxon>
        <taxon>Desertifilaceae</taxon>
        <taxon>Desertifilum</taxon>
    </lineage>
</organism>
<evidence type="ECO:0000256" key="5">
    <source>
        <dbReference type="ARBA" id="ARBA00022692"/>
    </source>
</evidence>
<evidence type="ECO:0000256" key="4">
    <source>
        <dbReference type="ARBA" id="ARBA00022670"/>
    </source>
</evidence>
<evidence type="ECO:0000256" key="7">
    <source>
        <dbReference type="ARBA" id="ARBA00022737"/>
    </source>
</evidence>
<dbReference type="InterPro" id="IPR008915">
    <property type="entry name" value="Peptidase_M50"/>
</dbReference>
<dbReference type="Pfam" id="PF02163">
    <property type="entry name" value="Peptidase_M50"/>
    <property type="match status" value="2"/>
</dbReference>
<keyword evidence="4 14" id="KW-0645">Protease</keyword>
<evidence type="ECO:0000256" key="11">
    <source>
        <dbReference type="ARBA" id="ARBA00023049"/>
    </source>
</evidence>
<feature type="transmembrane region" description="Helical" evidence="14">
    <location>
        <begin position="178"/>
        <end position="200"/>
    </location>
</feature>
<evidence type="ECO:0000256" key="1">
    <source>
        <dbReference type="ARBA" id="ARBA00004651"/>
    </source>
</evidence>
<protein>
    <recommendedName>
        <fullName evidence="14">Zinc metalloprotease</fullName>
    </recommendedName>
</protein>
<keyword evidence="6 14" id="KW-0479">Metal-binding</keyword>
<proteinExistence type="inferred from homology"/>
<evidence type="ECO:0000256" key="16">
    <source>
        <dbReference type="PIRSR" id="PIRSR006404-2"/>
    </source>
</evidence>
<dbReference type="EMBL" id="MJGC01000025">
    <property type="protein sequence ID" value="OEJ76817.1"/>
    <property type="molecule type" value="Genomic_DNA"/>
</dbReference>
<evidence type="ECO:0000256" key="10">
    <source>
        <dbReference type="ARBA" id="ARBA00022989"/>
    </source>
</evidence>
<keyword evidence="7" id="KW-0677">Repeat</keyword>
<dbReference type="GO" id="GO:0046872">
    <property type="term" value="F:metal ion binding"/>
    <property type="evidence" value="ECO:0007669"/>
    <property type="project" value="UniProtKB-UniRule"/>
</dbReference>
<keyword evidence="9 14" id="KW-0862">Zinc</keyword>
<dbReference type="RefSeq" id="WP_069965526.1">
    <property type="nucleotide sequence ID" value="NZ_CM124774.1"/>
</dbReference>
<name>A0A1E5QQE2_9CYAN</name>
<keyword evidence="8 14" id="KW-0378">Hydrolase</keyword>
<keyword evidence="10 14" id="KW-1133">Transmembrane helix</keyword>
<evidence type="ECO:0000313" key="19">
    <source>
        <dbReference type="EMBL" id="OEJ76817.1"/>
    </source>
</evidence>
<evidence type="ECO:0000256" key="8">
    <source>
        <dbReference type="ARBA" id="ARBA00022801"/>
    </source>
</evidence>
<dbReference type="SUPFAM" id="SSF54631">
    <property type="entry name" value="CBS-domain pair"/>
    <property type="match status" value="1"/>
</dbReference>
<keyword evidence="5 14" id="KW-0812">Transmembrane</keyword>
<evidence type="ECO:0000256" key="12">
    <source>
        <dbReference type="ARBA" id="ARBA00023122"/>
    </source>
</evidence>
<feature type="domain" description="Peptidase M50" evidence="18">
    <location>
        <begin position="52"/>
        <end position="128"/>
    </location>
</feature>
<dbReference type="GO" id="GO:0006508">
    <property type="term" value="P:proteolysis"/>
    <property type="evidence" value="ECO:0007669"/>
    <property type="project" value="UniProtKB-KW"/>
</dbReference>
<dbReference type="AlphaFoldDB" id="A0A1E5QQE2"/>
<comment type="caution">
    <text evidence="19">The sequence shown here is derived from an EMBL/GenBank/DDBJ whole genome shotgun (WGS) entry which is preliminary data.</text>
</comment>
<dbReference type="PANTHER" id="PTHR39188">
    <property type="entry name" value="MEMBRANE-ASSOCIATED ZINC METALLOPROTEASE M50B"/>
    <property type="match status" value="1"/>
</dbReference>
<dbReference type="GO" id="GO:0008237">
    <property type="term" value="F:metallopeptidase activity"/>
    <property type="evidence" value="ECO:0007669"/>
    <property type="project" value="UniProtKB-UniRule"/>
</dbReference>
<dbReference type="InterPro" id="IPR000644">
    <property type="entry name" value="CBS_dom"/>
</dbReference>
<dbReference type="CDD" id="cd06164">
    <property type="entry name" value="S2P-M50_SpoIVFB_CBS"/>
    <property type="match status" value="1"/>
</dbReference>
<dbReference type="PIRSF" id="PIRSF006404">
    <property type="entry name" value="UCP006404_Pept_M50_CBS"/>
    <property type="match status" value="1"/>
</dbReference>
<accession>A0A1E5QQE2</accession>
<feature type="transmembrane region" description="Helical" evidence="14">
    <location>
        <begin position="40"/>
        <end position="62"/>
    </location>
</feature>
<gene>
    <name evidence="19" type="ORF">BH720_02235</name>
</gene>
<evidence type="ECO:0000256" key="15">
    <source>
        <dbReference type="PIRSR" id="PIRSR006404-1"/>
    </source>
</evidence>
<feature type="transmembrane region" description="Helical" evidence="14">
    <location>
        <begin position="12"/>
        <end position="34"/>
    </location>
</feature>
<evidence type="ECO:0000256" key="2">
    <source>
        <dbReference type="ARBA" id="ARBA00007931"/>
    </source>
</evidence>
<evidence type="ECO:0000259" key="18">
    <source>
        <dbReference type="Pfam" id="PF02163"/>
    </source>
</evidence>
<dbReference type="PANTHER" id="PTHR39188:SF3">
    <property type="entry name" value="STAGE IV SPORULATION PROTEIN FB"/>
    <property type="match status" value="1"/>
</dbReference>
<comment type="subcellular location">
    <subcellularLocation>
        <location evidence="1 14">Cell membrane</location>
        <topology evidence="1 14">Multi-pass membrane protein</topology>
    </subcellularLocation>
</comment>
<evidence type="ECO:0000256" key="13">
    <source>
        <dbReference type="ARBA" id="ARBA00023136"/>
    </source>
</evidence>
<evidence type="ECO:0000256" key="6">
    <source>
        <dbReference type="ARBA" id="ARBA00022723"/>
    </source>
</evidence>
<comment type="similarity">
    <text evidence="2 14">Belongs to the peptidase M50B family.</text>
</comment>
<evidence type="ECO:0000259" key="17">
    <source>
        <dbReference type="Pfam" id="PF00571"/>
    </source>
</evidence>
<feature type="transmembrane region" description="Helical" evidence="14">
    <location>
        <begin position="104"/>
        <end position="124"/>
    </location>
</feature>
<dbReference type="InterPro" id="IPR046342">
    <property type="entry name" value="CBS_dom_sf"/>
</dbReference>
<dbReference type="GO" id="GO:0005886">
    <property type="term" value="C:plasma membrane"/>
    <property type="evidence" value="ECO:0007669"/>
    <property type="project" value="UniProtKB-SubCell"/>
</dbReference>
<feature type="domain" description="Peptidase M50" evidence="18">
    <location>
        <begin position="135"/>
        <end position="181"/>
    </location>
</feature>